<dbReference type="Proteomes" id="UP000236162">
    <property type="component" value="Unassembled WGS sequence"/>
</dbReference>
<dbReference type="EMBL" id="BDOR01000035">
    <property type="protein sequence ID" value="GBF03552.1"/>
    <property type="molecule type" value="Genomic_DNA"/>
</dbReference>
<evidence type="ECO:0000313" key="1">
    <source>
        <dbReference type="EMBL" id="GBF03552.1"/>
    </source>
</evidence>
<sequence>MGLLTPRGYKRSKTKNMVYPSTSDLFLSTIGGLPISYVDSGNVLKDSNVFSVINRISSDIASAHFKTESASAKRRLENPSDLISRFSFWQGVMIQLALAGNAYVPLVGNNLEHVPPSDVQINYLPGNTGIIYTIQESNDRPKMQLTADQMLHFRLMPDPNYRYLIGKSPLESLGNTLTIAQKTTDSNLKTLNNQINSAGKLKISNFIDTGEDLEDARAMFEKANTGANAGRLMTLPEGFDYEPFEMKADVFKALNENASFSADQISTAFGIPSDMLGGGSSTESQHSNSDQIKSLYLSNLNTYTNPLLDELKLKLNAPDLVLDIKNMLDVDDSMLINQVSSLANAGALSPNQAQFLLQRSGFLPQNLPDYEPQGEGGESNDD</sequence>
<protein>
    <submittedName>
        <fullName evidence="1">Phage portal protein</fullName>
    </submittedName>
</protein>
<keyword evidence="2" id="KW-1185">Reference proteome</keyword>
<proteinExistence type="predicted"/>
<dbReference type="InterPro" id="IPR006944">
    <property type="entry name" value="Phage/GTA_portal"/>
</dbReference>
<dbReference type="NCBIfam" id="TIGR01537">
    <property type="entry name" value="portal_HK97"/>
    <property type="match status" value="1"/>
</dbReference>
<name>A0ABQ0NEQ0_9LACO</name>
<comment type="caution">
    <text evidence="1">The sequence shown here is derived from an EMBL/GenBank/DDBJ whole genome shotgun (WGS) entry which is preliminary data.</text>
</comment>
<reference evidence="1 2" key="1">
    <citation type="submission" date="2017-04" db="EMBL/GenBank/DDBJ databases">
        <title>In vitro and in silico characterization of Lactobacillus paraplantarum D2-1, a starter culture for soymilk fermentation.</title>
        <authorList>
            <person name="Endo A."/>
            <person name="Sasaki F."/>
            <person name="Maeno S."/>
            <person name="Kanesaki Y."/>
            <person name="Kubota E."/>
            <person name="Torres G.A."/>
            <person name="Tomita S."/>
            <person name="Nakagawa J."/>
        </authorList>
    </citation>
    <scope>NUCLEOTIDE SEQUENCE [LARGE SCALE GENOMIC DNA]</scope>
    <source>
        <strain evidence="1 2">D2-1</strain>
    </source>
</reference>
<dbReference type="RefSeq" id="WP_063490781.1">
    <property type="nucleotide sequence ID" value="NZ_BDOR01000035.1"/>
</dbReference>
<organism evidence="1 2">
    <name type="scientific">Lactiplantibacillus paraplantarum</name>
    <dbReference type="NCBI Taxonomy" id="60520"/>
    <lineage>
        <taxon>Bacteria</taxon>
        <taxon>Bacillati</taxon>
        <taxon>Bacillota</taxon>
        <taxon>Bacilli</taxon>
        <taxon>Lactobacillales</taxon>
        <taxon>Lactobacillaceae</taxon>
        <taxon>Lactiplantibacillus</taxon>
    </lineage>
</organism>
<dbReference type="InterPro" id="IPR006427">
    <property type="entry name" value="Portal_HK97"/>
</dbReference>
<accession>A0ABQ0NEQ0</accession>
<dbReference type="Pfam" id="PF04860">
    <property type="entry name" value="Phage_portal"/>
    <property type="match status" value="1"/>
</dbReference>
<evidence type="ECO:0000313" key="2">
    <source>
        <dbReference type="Proteomes" id="UP000236162"/>
    </source>
</evidence>
<gene>
    <name evidence="1" type="ORF">LPPLD21_03122</name>
</gene>